<proteinExistence type="predicted"/>
<protein>
    <submittedName>
        <fullName evidence="1">Uncharacterized protein</fullName>
    </submittedName>
</protein>
<accession>A0AAD8H4B2</accession>
<gene>
    <name evidence="1" type="ORF">POM88_043962</name>
</gene>
<comment type="caution">
    <text evidence="1">The sequence shown here is derived from an EMBL/GenBank/DDBJ whole genome shotgun (WGS) entry which is preliminary data.</text>
</comment>
<name>A0AAD8H4B2_9APIA</name>
<reference evidence="1" key="1">
    <citation type="submission" date="2023-02" db="EMBL/GenBank/DDBJ databases">
        <title>Genome of toxic invasive species Heracleum sosnowskyi carries increased number of genes despite the absence of recent whole-genome duplications.</title>
        <authorList>
            <person name="Schelkunov M."/>
            <person name="Shtratnikova V."/>
            <person name="Makarenko M."/>
            <person name="Klepikova A."/>
            <person name="Omelchenko D."/>
            <person name="Novikova G."/>
            <person name="Obukhova E."/>
            <person name="Bogdanov V."/>
            <person name="Penin A."/>
            <person name="Logacheva M."/>
        </authorList>
    </citation>
    <scope>NUCLEOTIDE SEQUENCE</scope>
    <source>
        <strain evidence="1">Hsosn_3</strain>
        <tissue evidence="1">Leaf</tissue>
    </source>
</reference>
<dbReference type="Proteomes" id="UP001237642">
    <property type="component" value="Unassembled WGS sequence"/>
</dbReference>
<evidence type="ECO:0000313" key="1">
    <source>
        <dbReference type="EMBL" id="KAK1359488.1"/>
    </source>
</evidence>
<keyword evidence="2" id="KW-1185">Reference proteome</keyword>
<organism evidence="1 2">
    <name type="scientific">Heracleum sosnowskyi</name>
    <dbReference type="NCBI Taxonomy" id="360622"/>
    <lineage>
        <taxon>Eukaryota</taxon>
        <taxon>Viridiplantae</taxon>
        <taxon>Streptophyta</taxon>
        <taxon>Embryophyta</taxon>
        <taxon>Tracheophyta</taxon>
        <taxon>Spermatophyta</taxon>
        <taxon>Magnoliopsida</taxon>
        <taxon>eudicotyledons</taxon>
        <taxon>Gunneridae</taxon>
        <taxon>Pentapetalae</taxon>
        <taxon>asterids</taxon>
        <taxon>campanulids</taxon>
        <taxon>Apiales</taxon>
        <taxon>Apiaceae</taxon>
        <taxon>Apioideae</taxon>
        <taxon>apioid superclade</taxon>
        <taxon>Tordylieae</taxon>
        <taxon>Tordyliinae</taxon>
        <taxon>Heracleum</taxon>
    </lineage>
</organism>
<evidence type="ECO:0000313" key="2">
    <source>
        <dbReference type="Proteomes" id="UP001237642"/>
    </source>
</evidence>
<dbReference type="EMBL" id="JAUIZM010000010">
    <property type="protein sequence ID" value="KAK1359488.1"/>
    <property type="molecule type" value="Genomic_DNA"/>
</dbReference>
<reference evidence="1" key="2">
    <citation type="submission" date="2023-05" db="EMBL/GenBank/DDBJ databases">
        <authorList>
            <person name="Schelkunov M.I."/>
        </authorList>
    </citation>
    <scope>NUCLEOTIDE SEQUENCE</scope>
    <source>
        <strain evidence="1">Hsosn_3</strain>
        <tissue evidence="1">Leaf</tissue>
    </source>
</reference>
<sequence>MAQISTYLQPIRFRVLFISKLSCPAFPVFRNFGHVKVWMNRIHSPAIQIAAPSTSSFRFYIRRILQIPNSIRISGKISKWSTIGSSVVLGLVCIFPRISYSLEGFQFLLDNHASFSGNSKFKEDKLSFLAFAKKFMLALFAIATVLTNMDHPVKLAAKLIVALLSSKPSPSSVYFIIEQCRHQYMRQNPLWYKIKPLYAKQVKVQDYKLMFVARVELHDQKFTLIGILGNWWVIQMAPCLETLSVLRNKD</sequence>
<dbReference type="AlphaFoldDB" id="A0AAD8H4B2"/>